<dbReference type="OMA" id="SAEYCEF"/>
<organism evidence="2 3">
    <name type="scientific">Taxus chinensis</name>
    <name type="common">Chinese yew</name>
    <name type="synonym">Taxus wallichiana var. chinensis</name>
    <dbReference type="NCBI Taxonomy" id="29808"/>
    <lineage>
        <taxon>Eukaryota</taxon>
        <taxon>Viridiplantae</taxon>
        <taxon>Streptophyta</taxon>
        <taxon>Embryophyta</taxon>
        <taxon>Tracheophyta</taxon>
        <taxon>Spermatophyta</taxon>
        <taxon>Pinopsida</taxon>
        <taxon>Pinidae</taxon>
        <taxon>Conifers II</taxon>
        <taxon>Cupressales</taxon>
        <taxon>Taxaceae</taxon>
        <taxon>Taxus</taxon>
    </lineage>
</organism>
<evidence type="ECO:0000313" key="2">
    <source>
        <dbReference type="EMBL" id="KAH9287681.1"/>
    </source>
</evidence>
<dbReference type="EMBL" id="JAHRHJ020003813">
    <property type="protein sequence ID" value="KAH9287681.1"/>
    <property type="molecule type" value="Genomic_DNA"/>
</dbReference>
<feature type="non-terminal residue" evidence="2">
    <location>
        <position position="1"/>
    </location>
</feature>
<dbReference type="GO" id="GO:0002188">
    <property type="term" value="P:translation reinitiation"/>
    <property type="evidence" value="ECO:0007669"/>
    <property type="project" value="TreeGrafter"/>
</dbReference>
<dbReference type="PANTHER" id="PTHR12789:SF0">
    <property type="entry name" value="DENSITY-REGULATED PROTEIN"/>
    <property type="match status" value="1"/>
</dbReference>
<dbReference type="GO" id="GO:0001731">
    <property type="term" value="P:formation of translation preinitiation complex"/>
    <property type="evidence" value="ECO:0007669"/>
    <property type="project" value="TreeGrafter"/>
</dbReference>
<dbReference type="GO" id="GO:0003729">
    <property type="term" value="F:mRNA binding"/>
    <property type="evidence" value="ECO:0007669"/>
    <property type="project" value="TreeGrafter"/>
</dbReference>
<reference evidence="2 3" key="1">
    <citation type="journal article" date="2021" name="Nat. Plants">
        <title>The Taxus genome provides insights into paclitaxel biosynthesis.</title>
        <authorList>
            <person name="Xiong X."/>
            <person name="Gou J."/>
            <person name="Liao Q."/>
            <person name="Li Y."/>
            <person name="Zhou Q."/>
            <person name="Bi G."/>
            <person name="Li C."/>
            <person name="Du R."/>
            <person name="Wang X."/>
            <person name="Sun T."/>
            <person name="Guo L."/>
            <person name="Liang H."/>
            <person name="Lu P."/>
            <person name="Wu Y."/>
            <person name="Zhang Z."/>
            <person name="Ro D.K."/>
            <person name="Shang Y."/>
            <person name="Huang S."/>
            <person name="Yan J."/>
        </authorList>
    </citation>
    <scope>NUCLEOTIDE SEQUENCE [LARGE SCALE GENOMIC DNA]</scope>
    <source>
        <strain evidence="2">Ta-2019</strain>
    </source>
</reference>
<protein>
    <recommendedName>
        <fullName evidence="1">DENR N-terminal domain-containing protein</fullName>
    </recommendedName>
</protein>
<evidence type="ECO:0000259" key="1">
    <source>
        <dbReference type="Pfam" id="PF21023"/>
    </source>
</evidence>
<dbReference type="InterPro" id="IPR050318">
    <property type="entry name" value="DENR/SUI1_TIF"/>
</dbReference>
<dbReference type="Proteomes" id="UP000824469">
    <property type="component" value="Unassembled WGS sequence"/>
</dbReference>
<comment type="caution">
    <text evidence="2">The sequence shown here is derived from an EMBL/GenBank/DDBJ whole genome shotgun (WGS) entry which is preliminary data.</text>
</comment>
<dbReference type="PANTHER" id="PTHR12789">
    <property type="entry name" value="DENSITY-REGULATED PROTEIN HOMOLOG"/>
    <property type="match status" value="1"/>
</dbReference>
<dbReference type="InterPro" id="IPR048517">
    <property type="entry name" value="DENR_N"/>
</dbReference>
<evidence type="ECO:0000313" key="3">
    <source>
        <dbReference type="Proteomes" id="UP000824469"/>
    </source>
</evidence>
<keyword evidence="3" id="KW-1185">Reference proteome</keyword>
<name>A0AA38F3D7_TAXCH</name>
<proteinExistence type="predicted"/>
<dbReference type="Pfam" id="PF21023">
    <property type="entry name" value="DENR_N"/>
    <property type="match status" value="1"/>
</dbReference>
<gene>
    <name evidence="2" type="ORF">KI387_031798</name>
</gene>
<feature type="domain" description="DENR N-terminal" evidence="1">
    <location>
        <begin position="10"/>
        <end position="45"/>
    </location>
</feature>
<accession>A0AA38F3D7</accession>
<sequence>MAERPETVKVVYCGVCSLPAEYCEFGPDFEKCKPWLVQHAPHLYPDLLKEATEKDTDNTADHLQRLRITADSTPSSA</sequence>
<dbReference type="AlphaFoldDB" id="A0AA38F3D7"/>